<feature type="transmembrane region" description="Helical" evidence="1">
    <location>
        <begin position="28"/>
        <end position="45"/>
    </location>
</feature>
<evidence type="ECO:0000313" key="2">
    <source>
        <dbReference type="EMBL" id="SHL44723.1"/>
    </source>
</evidence>
<dbReference type="RefSeq" id="WP_200804374.1">
    <property type="nucleotide sequence ID" value="NZ_FRBI01000004.1"/>
</dbReference>
<evidence type="ECO:0000313" key="3">
    <source>
        <dbReference type="Proteomes" id="UP000184111"/>
    </source>
</evidence>
<reference evidence="2 3" key="1">
    <citation type="submission" date="2016-11" db="EMBL/GenBank/DDBJ databases">
        <authorList>
            <person name="Jaros S."/>
            <person name="Januszkiewicz K."/>
            <person name="Wedrychowicz H."/>
        </authorList>
    </citation>
    <scope>NUCLEOTIDE SEQUENCE [LARGE SCALE GENOMIC DNA]</scope>
    <source>
        <strain evidence="2 3">CGMCC 4.2025</strain>
    </source>
</reference>
<protein>
    <submittedName>
        <fullName evidence="2">Uncharacterized protein</fullName>
    </submittedName>
</protein>
<sequence length="50" mass="5242">MSLVVLLLCFGVIMGTSAHISLTAFTVASAAIAVWLLAFAIREAVGRHRG</sequence>
<keyword evidence="1" id="KW-0812">Transmembrane</keyword>
<gene>
    <name evidence="2" type="ORF">SAMN05216499_104159</name>
</gene>
<organism evidence="2 3">
    <name type="scientific">Actinacidiphila paucisporea</name>
    <dbReference type="NCBI Taxonomy" id="310782"/>
    <lineage>
        <taxon>Bacteria</taxon>
        <taxon>Bacillati</taxon>
        <taxon>Actinomycetota</taxon>
        <taxon>Actinomycetes</taxon>
        <taxon>Kitasatosporales</taxon>
        <taxon>Streptomycetaceae</taxon>
        <taxon>Actinacidiphila</taxon>
    </lineage>
</organism>
<keyword evidence="1" id="KW-1133">Transmembrane helix</keyword>
<name>A0A1M7APM9_9ACTN</name>
<proteinExistence type="predicted"/>
<keyword evidence="1" id="KW-0472">Membrane</keyword>
<dbReference type="AlphaFoldDB" id="A0A1M7APM9"/>
<dbReference type="Proteomes" id="UP000184111">
    <property type="component" value="Unassembled WGS sequence"/>
</dbReference>
<accession>A0A1M7APM9</accession>
<dbReference type="STRING" id="310782.SAMN05216499_104159"/>
<evidence type="ECO:0000256" key="1">
    <source>
        <dbReference type="SAM" id="Phobius"/>
    </source>
</evidence>
<dbReference type="EMBL" id="FRBI01000004">
    <property type="protein sequence ID" value="SHL44723.1"/>
    <property type="molecule type" value="Genomic_DNA"/>
</dbReference>
<keyword evidence="3" id="KW-1185">Reference proteome</keyword>